<dbReference type="PROSITE" id="PS50279">
    <property type="entry name" value="BPTI_KUNITZ_2"/>
    <property type="match status" value="3"/>
</dbReference>
<evidence type="ECO:0000256" key="3">
    <source>
        <dbReference type="ARBA" id="ARBA00008768"/>
    </source>
</evidence>
<dbReference type="PROSITE" id="PS51252">
    <property type="entry name" value="ANTISTASIN"/>
    <property type="match status" value="1"/>
</dbReference>
<feature type="domain" description="BPTI/Kunitz inhibitor" evidence="14">
    <location>
        <begin position="131"/>
        <end position="181"/>
    </location>
</feature>
<evidence type="ECO:0000256" key="13">
    <source>
        <dbReference type="ARBA" id="ARBA00023319"/>
    </source>
</evidence>
<dbReference type="Proteomes" id="UP001209878">
    <property type="component" value="Unassembled WGS sequence"/>
</dbReference>
<keyword evidence="5" id="KW-0964">Secreted</keyword>
<dbReference type="FunFam" id="2.60.40.10:FF:000005">
    <property type="entry name" value="Neuronal cell adhesion molecule"/>
    <property type="match status" value="1"/>
</dbReference>
<dbReference type="InterPro" id="IPR010909">
    <property type="entry name" value="PLAC"/>
</dbReference>
<dbReference type="PROSITE" id="PS50835">
    <property type="entry name" value="IG_LIKE"/>
    <property type="match status" value="3"/>
</dbReference>
<dbReference type="Pfam" id="PF13927">
    <property type="entry name" value="Ig_3"/>
    <property type="match status" value="1"/>
</dbReference>
<dbReference type="SUPFAM" id="SSF48726">
    <property type="entry name" value="Immunoglobulin"/>
    <property type="match status" value="3"/>
</dbReference>
<dbReference type="InterPro" id="IPR051170">
    <property type="entry name" value="Neural/epithelial_adhesion"/>
</dbReference>
<keyword evidence="8" id="KW-0677">Repeat</keyword>
<evidence type="ECO:0000256" key="5">
    <source>
        <dbReference type="ARBA" id="ARBA00022525"/>
    </source>
</evidence>
<dbReference type="GO" id="GO:0005576">
    <property type="term" value="C:extracellular region"/>
    <property type="evidence" value="ECO:0007669"/>
    <property type="project" value="UniProtKB-SubCell"/>
</dbReference>
<dbReference type="SMART" id="SM00217">
    <property type="entry name" value="WAP"/>
    <property type="match status" value="2"/>
</dbReference>
<dbReference type="SUPFAM" id="SSF57262">
    <property type="entry name" value="Leech antihemostatic proteins"/>
    <property type="match status" value="1"/>
</dbReference>
<dbReference type="InterPro" id="IPR007110">
    <property type="entry name" value="Ig-like_dom"/>
</dbReference>
<evidence type="ECO:0000256" key="4">
    <source>
        <dbReference type="ARBA" id="ARBA00022475"/>
    </source>
</evidence>
<dbReference type="PANTHER" id="PTHR12231:SF253">
    <property type="entry name" value="DPR-INTERACTING PROTEIN ETA, ISOFORM B-RELATED"/>
    <property type="match status" value="1"/>
</dbReference>
<dbReference type="InterPro" id="IPR020901">
    <property type="entry name" value="Prtase_inh_Kunz-CS"/>
</dbReference>
<dbReference type="Gene3D" id="2.60.40.10">
    <property type="entry name" value="Immunoglobulins"/>
    <property type="match status" value="3"/>
</dbReference>
<dbReference type="InterPro" id="IPR003598">
    <property type="entry name" value="Ig_sub2"/>
</dbReference>
<dbReference type="FunFam" id="4.10.410.10:FF:000020">
    <property type="entry name" value="Collagen, type VI, alpha 3"/>
    <property type="match status" value="1"/>
</dbReference>
<feature type="domain" description="WAP" evidence="18">
    <location>
        <begin position="247"/>
        <end position="297"/>
    </location>
</feature>
<feature type="domain" description="BPTI/Kunitz inhibitor" evidence="14">
    <location>
        <begin position="1"/>
        <end position="47"/>
    </location>
</feature>
<evidence type="ECO:0000256" key="2">
    <source>
        <dbReference type="ARBA" id="ARBA00004613"/>
    </source>
</evidence>
<evidence type="ECO:0000313" key="19">
    <source>
        <dbReference type="EMBL" id="KAK2191743.1"/>
    </source>
</evidence>
<evidence type="ECO:0000256" key="10">
    <source>
        <dbReference type="ARBA" id="ARBA00023136"/>
    </source>
</evidence>
<keyword evidence="9" id="KW-0722">Serine protease inhibitor</keyword>
<evidence type="ECO:0000256" key="9">
    <source>
        <dbReference type="ARBA" id="ARBA00022900"/>
    </source>
</evidence>
<dbReference type="Pfam" id="PF02822">
    <property type="entry name" value="Antistasin"/>
    <property type="match status" value="1"/>
</dbReference>
<feature type="domain" description="PLAC" evidence="16">
    <location>
        <begin position="649"/>
        <end position="688"/>
    </location>
</feature>
<keyword evidence="11" id="KW-1015">Disulfide bond</keyword>
<dbReference type="Gene3D" id="2.10.22.10">
    <property type="entry name" value="Antistasin, domain 1"/>
    <property type="match status" value="1"/>
</dbReference>
<proteinExistence type="inferred from homology"/>
<dbReference type="InterPro" id="IPR036880">
    <property type="entry name" value="Kunitz_BPTI_sf"/>
</dbReference>
<feature type="domain" description="Ig-like" evidence="15">
    <location>
        <begin position="375"/>
        <end position="461"/>
    </location>
</feature>
<dbReference type="GO" id="GO:0004867">
    <property type="term" value="F:serine-type endopeptidase inhibitor activity"/>
    <property type="evidence" value="ECO:0007669"/>
    <property type="project" value="UniProtKB-KW"/>
</dbReference>
<dbReference type="InterPro" id="IPR036179">
    <property type="entry name" value="Ig-like_dom_sf"/>
</dbReference>
<dbReference type="SUPFAM" id="SSF57256">
    <property type="entry name" value="Elafin-like"/>
    <property type="match status" value="2"/>
</dbReference>
<dbReference type="InterPro" id="IPR013098">
    <property type="entry name" value="Ig_I-set"/>
</dbReference>
<keyword evidence="4" id="KW-1003">Cell membrane</keyword>
<evidence type="ECO:0000256" key="11">
    <source>
        <dbReference type="ARBA" id="ARBA00023157"/>
    </source>
</evidence>
<name>A0AAD9PBQ4_RIDPI</name>
<dbReference type="AlphaFoldDB" id="A0AAD9PBQ4"/>
<dbReference type="InterPro" id="IPR004094">
    <property type="entry name" value="Antistasin-like"/>
</dbReference>
<dbReference type="SMART" id="SM00408">
    <property type="entry name" value="IGc2"/>
    <property type="match status" value="3"/>
</dbReference>
<dbReference type="InterPro" id="IPR013783">
    <property type="entry name" value="Ig-like_fold"/>
</dbReference>
<dbReference type="EMBL" id="JAODUO010000046">
    <property type="protein sequence ID" value="KAK2191743.1"/>
    <property type="molecule type" value="Genomic_DNA"/>
</dbReference>
<sequence length="691" mass="75842">MNIGRCDESIPRWHFDKSLGKCIEFQYTGCDGNGNNFVSRDECESLCGKEDTGKTEYQRNKEMGTCRLPKVVGPCNDEVLRFYFDEETGLCRPFLYGGCQGNKNNFKTQEECYAICSRYPDKYKTTQPGDCFEVSDAGRCDMTEARWFFDANKGDCIAFYYGGCNGNGNNFRSYDDCIAFCSKVAHTCGVLTCDLSCPHGFARGADGCQECKCLDPCEKMDCPDDQMCVIEKVACRAQPCPAPKAICKAKPKTFKCPVFDRDTAAANCFTECDSDDECDNSSKCCSTGCGRICVNPSEAEGPSACPSLAPHQAQPTESTCHSDADCADSDTCCYNGSAYICVTVPGCVHTLFGCCPDGSTEAKGWNFIGCPAEAPVILTEKSQYTVAEGGIIVIPCKSRAAPMAQVTWYKDRKPLRLSKKLNGFRRLTDGSLEISHVTQNERGVYTCRAFNSIGAATKTFTLLVHVAPVFEDSPREVIATAGEKAVLECAASGNPKPQIRWMRDNQLIAIDTVHVMQWQNGTLVIDDVRETDAGNYTCEANNGMKVAPRRSVLLSVLGRMHVSLDKSEVTTDRGEALKLVCQSRSEPDISIEWSKDGEPITDSRIEVMENELVITELRVADSGEYTCTASRGLDSVSATAVVKVKGMVLPENCTDQPWYANCQLIIKGGYCTHQYFKVFCCKSCHEAGKLP</sequence>
<dbReference type="CDD" id="cd00109">
    <property type="entry name" value="Kunitz-type"/>
    <property type="match status" value="2"/>
</dbReference>
<evidence type="ECO:0000256" key="1">
    <source>
        <dbReference type="ARBA" id="ARBA00004236"/>
    </source>
</evidence>
<dbReference type="InterPro" id="IPR008197">
    <property type="entry name" value="WAP_dom"/>
</dbReference>
<comment type="similarity">
    <text evidence="3">Belongs to the protease inhibitor I15 (antistasin) family.</text>
</comment>
<evidence type="ECO:0000259" key="17">
    <source>
        <dbReference type="PROSITE" id="PS51252"/>
    </source>
</evidence>
<keyword evidence="12" id="KW-0325">Glycoprotein</keyword>
<evidence type="ECO:0000256" key="7">
    <source>
        <dbReference type="ARBA" id="ARBA00022729"/>
    </source>
</evidence>
<dbReference type="PROSITE" id="PS00280">
    <property type="entry name" value="BPTI_KUNITZ_1"/>
    <property type="match status" value="2"/>
</dbReference>
<dbReference type="Pfam" id="PF07679">
    <property type="entry name" value="I-set"/>
    <property type="match status" value="2"/>
</dbReference>
<dbReference type="InterPro" id="IPR011061">
    <property type="entry name" value="Hirudin/antistatin"/>
</dbReference>
<evidence type="ECO:0008006" key="21">
    <source>
        <dbReference type="Google" id="ProtNLM"/>
    </source>
</evidence>
<comment type="subcellular location">
    <subcellularLocation>
        <location evidence="1">Cell membrane</location>
    </subcellularLocation>
    <subcellularLocation>
        <location evidence="2">Secreted</location>
    </subcellularLocation>
</comment>
<comment type="caution">
    <text evidence="19">The sequence shown here is derived from an EMBL/GenBank/DDBJ whole genome shotgun (WGS) entry which is preliminary data.</text>
</comment>
<keyword evidence="20" id="KW-1185">Reference proteome</keyword>
<evidence type="ECO:0000256" key="12">
    <source>
        <dbReference type="ARBA" id="ARBA00023180"/>
    </source>
</evidence>
<organism evidence="19 20">
    <name type="scientific">Ridgeia piscesae</name>
    <name type="common">Tubeworm</name>
    <dbReference type="NCBI Taxonomy" id="27915"/>
    <lineage>
        <taxon>Eukaryota</taxon>
        <taxon>Metazoa</taxon>
        <taxon>Spiralia</taxon>
        <taxon>Lophotrochozoa</taxon>
        <taxon>Annelida</taxon>
        <taxon>Polychaeta</taxon>
        <taxon>Sedentaria</taxon>
        <taxon>Canalipalpata</taxon>
        <taxon>Sabellida</taxon>
        <taxon>Siboglinidae</taxon>
        <taxon>Ridgeia</taxon>
    </lineage>
</organism>
<dbReference type="Gene3D" id="4.10.75.10">
    <property type="entry name" value="Elafin-like"/>
    <property type="match status" value="2"/>
</dbReference>
<dbReference type="FunFam" id="2.60.40.10:FF:000032">
    <property type="entry name" value="palladin isoform X1"/>
    <property type="match status" value="1"/>
</dbReference>
<reference evidence="19" key="1">
    <citation type="journal article" date="2023" name="Mol. Biol. Evol.">
        <title>Third-Generation Sequencing Reveals the Adaptive Role of the Epigenome in Three Deep-Sea Polychaetes.</title>
        <authorList>
            <person name="Perez M."/>
            <person name="Aroh O."/>
            <person name="Sun Y."/>
            <person name="Lan Y."/>
            <person name="Juniper S.K."/>
            <person name="Young C.R."/>
            <person name="Angers B."/>
            <person name="Qian P.Y."/>
        </authorList>
    </citation>
    <scope>NUCLEOTIDE SEQUENCE</scope>
    <source>
        <strain evidence="19">R07B-5</strain>
    </source>
</reference>
<dbReference type="InterPro" id="IPR036645">
    <property type="entry name" value="Elafin-like_sf"/>
</dbReference>
<evidence type="ECO:0000256" key="6">
    <source>
        <dbReference type="ARBA" id="ARBA00022690"/>
    </source>
</evidence>
<keyword evidence="10" id="KW-0472">Membrane</keyword>
<dbReference type="Pfam" id="PF00095">
    <property type="entry name" value="WAP"/>
    <property type="match status" value="2"/>
</dbReference>
<dbReference type="PRINTS" id="PR00759">
    <property type="entry name" value="BASICPTASE"/>
</dbReference>
<keyword evidence="6" id="KW-0646">Protease inhibitor</keyword>
<dbReference type="PANTHER" id="PTHR12231">
    <property type="entry name" value="CTX-RELATED TYPE I TRANSMEMBRANE PROTEIN"/>
    <property type="match status" value="1"/>
</dbReference>
<dbReference type="GO" id="GO:0005886">
    <property type="term" value="C:plasma membrane"/>
    <property type="evidence" value="ECO:0007669"/>
    <property type="project" value="UniProtKB-SubCell"/>
</dbReference>
<dbReference type="Pfam" id="PF08686">
    <property type="entry name" value="PLAC"/>
    <property type="match status" value="1"/>
</dbReference>
<evidence type="ECO:0000259" key="18">
    <source>
        <dbReference type="PROSITE" id="PS51390"/>
    </source>
</evidence>
<feature type="domain" description="Antistasin-like" evidence="17">
    <location>
        <begin position="188"/>
        <end position="213"/>
    </location>
</feature>
<keyword evidence="13" id="KW-0393">Immunoglobulin domain</keyword>
<keyword evidence="7" id="KW-0732">Signal</keyword>
<feature type="domain" description="Ig-like" evidence="15">
    <location>
        <begin position="560"/>
        <end position="643"/>
    </location>
</feature>
<dbReference type="SMART" id="SM00409">
    <property type="entry name" value="IG"/>
    <property type="match status" value="3"/>
</dbReference>
<evidence type="ECO:0000313" key="20">
    <source>
        <dbReference type="Proteomes" id="UP001209878"/>
    </source>
</evidence>
<dbReference type="InterPro" id="IPR002223">
    <property type="entry name" value="Kunitz_BPTI"/>
</dbReference>
<dbReference type="Gene3D" id="4.10.410.10">
    <property type="entry name" value="Pancreatic trypsin inhibitor Kunitz domain"/>
    <property type="match status" value="3"/>
</dbReference>
<dbReference type="SUPFAM" id="SSF57362">
    <property type="entry name" value="BPTI-like"/>
    <property type="match status" value="3"/>
</dbReference>
<dbReference type="Pfam" id="PF00014">
    <property type="entry name" value="Kunitz_BPTI"/>
    <property type="match status" value="3"/>
</dbReference>
<dbReference type="SMART" id="SM00131">
    <property type="entry name" value="KU"/>
    <property type="match status" value="3"/>
</dbReference>
<evidence type="ECO:0000259" key="14">
    <source>
        <dbReference type="PROSITE" id="PS50279"/>
    </source>
</evidence>
<evidence type="ECO:0000259" key="15">
    <source>
        <dbReference type="PROSITE" id="PS50835"/>
    </source>
</evidence>
<dbReference type="PROSITE" id="PS51390">
    <property type="entry name" value="WAP"/>
    <property type="match status" value="1"/>
</dbReference>
<feature type="domain" description="BPTI/Kunitz inhibitor" evidence="14">
    <location>
        <begin position="66"/>
        <end position="116"/>
    </location>
</feature>
<evidence type="ECO:0000256" key="8">
    <source>
        <dbReference type="ARBA" id="ARBA00022737"/>
    </source>
</evidence>
<protein>
    <recommendedName>
        <fullName evidence="21">Papilin</fullName>
    </recommendedName>
</protein>
<accession>A0AAD9PBQ4</accession>
<evidence type="ECO:0000259" key="16">
    <source>
        <dbReference type="PROSITE" id="PS50900"/>
    </source>
</evidence>
<dbReference type="InterPro" id="IPR003599">
    <property type="entry name" value="Ig_sub"/>
</dbReference>
<dbReference type="PROSITE" id="PS50900">
    <property type="entry name" value="PLAC"/>
    <property type="match status" value="1"/>
</dbReference>
<gene>
    <name evidence="19" type="ORF">NP493_46g01055</name>
</gene>
<feature type="domain" description="Ig-like" evidence="15">
    <location>
        <begin position="468"/>
        <end position="555"/>
    </location>
</feature>